<feature type="region of interest" description="Disordered" evidence="1">
    <location>
        <begin position="435"/>
        <end position="455"/>
    </location>
</feature>
<protein>
    <submittedName>
        <fullName evidence="2">Uncharacterized protein</fullName>
    </submittedName>
</protein>
<feature type="region of interest" description="Disordered" evidence="1">
    <location>
        <begin position="602"/>
        <end position="622"/>
    </location>
</feature>
<organism evidence="2 3">
    <name type="scientific">Ascobolus immersus RN42</name>
    <dbReference type="NCBI Taxonomy" id="1160509"/>
    <lineage>
        <taxon>Eukaryota</taxon>
        <taxon>Fungi</taxon>
        <taxon>Dikarya</taxon>
        <taxon>Ascomycota</taxon>
        <taxon>Pezizomycotina</taxon>
        <taxon>Pezizomycetes</taxon>
        <taxon>Pezizales</taxon>
        <taxon>Ascobolaceae</taxon>
        <taxon>Ascobolus</taxon>
    </lineage>
</organism>
<proteinExistence type="predicted"/>
<evidence type="ECO:0000313" key="3">
    <source>
        <dbReference type="Proteomes" id="UP000275078"/>
    </source>
</evidence>
<dbReference type="AlphaFoldDB" id="A0A3N4ISN0"/>
<dbReference type="EMBL" id="ML119658">
    <property type="protein sequence ID" value="RPA84614.1"/>
    <property type="molecule type" value="Genomic_DNA"/>
</dbReference>
<name>A0A3N4ISN0_ASCIM</name>
<evidence type="ECO:0000256" key="1">
    <source>
        <dbReference type="SAM" id="MobiDB-lite"/>
    </source>
</evidence>
<keyword evidence="3" id="KW-1185">Reference proteome</keyword>
<sequence length="687" mass="77593">MYKHLHDGNPILPTLSFPKLDKYSPNIPIPLKATILNCTHHPYLHQLTMSHEASFKRKFRALRGVRSESESSSSPSDFCIANSDSRTNPLVLRPGMAFHGKVILPYELSRNLAGQEIWIKFAGYLREYTEKPPIHFLSVEQILFDGSKGPGLLDQMKISDAVELPFMLQFPFLNLPPSCEATFESETNEDNLAEPVEAVYYELRAGLRIPATDSGSSKIPLKVERNAETPPFPLKFSPFGFGRSLSVAETISGSTRIQVHHKGNLVLKLLTPLRDAFAPGERIKLTYTFVTHELKGINDKAIEVEDIKLELISRVKLWRSNRSPWNVLKEKPREPKLLSKSVINGSRKSGVRIEASRQKLVASAQKRDAITPLKAREVRFAAVPSFNSVLSDLSSIDSKDTDLSDEVATDSTNVSTRGFDINMGRVIEAEIFPDSSAQPNETPARISTDASEGKGRALTRALVEDRKREPEDFEFNEQTCLQRYQLTCEKVEVEEESQVDTKDRRTQKPFGGTLSAILPSLNDIQSPTIEQVHFTRDPDHYKLATDHYLELTIKVKGLNQSVFTSDELSINIRDKDMSSAANCTRTVISRFLKLVKQNQKDKTREAEMRQDMTRENQRERSNEYPTLAEWEWGHPYFILPKDSDQMFEELSDVSRDRNLYGKPVVALKVVDKTGNIVVPSQEATSTV</sequence>
<gene>
    <name evidence="2" type="ORF">BJ508DRAFT_339975</name>
</gene>
<reference evidence="2 3" key="1">
    <citation type="journal article" date="2018" name="Nat. Ecol. Evol.">
        <title>Pezizomycetes genomes reveal the molecular basis of ectomycorrhizal truffle lifestyle.</title>
        <authorList>
            <person name="Murat C."/>
            <person name="Payen T."/>
            <person name="Noel B."/>
            <person name="Kuo A."/>
            <person name="Morin E."/>
            <person name="Chen J."/>
            <person name="Kohler A."/>
            <person name="Krizsan K."/>
            <person name="Balestrini R."/>
            <person name="Da Silva C."/>
            <person name="Montanini B."/>
            <person name="Hainaut M."/>
            <person name="Levati E."/>
            <person name="Barry K.W."/>
            <person name="Belfiori B."/>
            <person name="Cichocki N."/>
            <person name="Clum A."/>
            <person name="Dockter R.B."/>
            <person name="Fauchery L."/>
            <person name="Guy J."/>
            <person name="Iotti M."/>
            <person name="Le Tacon F."/>
            <person name="Lindquist E.A."/>
            <person name="Lipzen A."/>
            <person name="Malagnac F."/>
            <person name="Mello A."/>
            <person name="Molinier V."/>
            <person name="Miyauchi S."/>
            <person name="Poulain J."/>
            <person name="Riccioni C."/>
            <person name="Rubini A."/>
            <person name="Sitrit Y."/>
            <person name="Splivallo R."/>
            <person name="Traeger S."/>
            <person name="Wang M."/>
            <person name="Zifcakova L."/>
            <person name="Wipf D."/>
            <person name="Zambonelli A."/>
            <person name="Paolocci F."/>
            <person name="Nowrousian M."/>
            <person name="Ottonello S."/>
            <person name="Baldrian P."/>
            <person name="Spatafora J.W."/>
            <person name="Henrissat B."/>
            <person name="Nagy L.G."/>
            <person name="Aury J.M."/>
            <person name="Wincker P."/>
            <person name="Grigoriev I.V."/>
            <person name="Bonfante P."/>
            <person name="Martin F.M."/>
        </authorList>
    </citation>
    <scope>NUCLEOTIDE SEQUENCE [LARGE SCALE GENOMIC DNA]</scope>
    <source>
        <strain evidence="2 3">RN42</strain>
    </source>
</reference>
<dbReference type="Proteomes" id="UP000275078">
    <property type="component" value="Unassembled WGS sequence"/>
</dbReference>
<evidence type="ECO:0000313" key="2">
    <source>
        <dbReference type="EMBL" id="RPA84614.1"/>
    </source>
</evidence>
<accession>A0A3N4ISN0</accession>